<organism evidence="2">
    <name type="scientific">Erwinia billingiae (strain Eb661)</name>
    <dbReference type="NCBI Taxonomy" id="634500"/>
    <lineage>
        <taxon>Bacteria</taxon>
        <taxon>Pseudomonadati</taxon>
        <taxon>Pseudomonadota</taxon>
        <taxon>Gammaproteobacteria</taxon>
        <taxon>Enterobacterales</taxon>
        <taxon>Erwiniaceae</taxon>
        <taxon>Erwinia</taxon>
    </lineage>
</organism>
<reference evidence="1 2" key="1">
    <citation type="journal article" date="2010" name="BMC Genomics">
        <title>Genome comparison of the epiphytic bacteria Erwinia billingiae and E. tasmaniensis with the pear pathogen E. pyrifoliae.</title>
        <authorList>
            <person name="Kube M."/>
            <person name="Migdoll A.M."/>
            <person name="Gehring I."/>
            <person name="Heitmann K."/>
            <person name="Mayer Y."/>
            <person name="Kuhl H."/>
            <person name="Knaust F."/>
            <person name="Geider K."/>
            <person name="Reinhardt R."/>
        </authorList>
    </citation>
    <scope>NUCLEOTIDE SEQUENCE [LARGE SCALE GENOMIC DNA]</scope>
    <source>
        <strain evidence="1 2">Eb661</strain>
    </source>
</reference>
<keyword evidence="2" id="KW-1185">Reference proteome</keyword>
<evidence type="ECO:0008006" key="3">
    <source>
        <dbReference type="Google" id="ProtNLM"/>
    </source>
</evidence>
<dbReference type="NCBIfam" id="NF045926">
    <property type="entry name" value="STM2901_fam"/>
    <property type="match status" value="1"/>
</dbReference>
<dbReference type="InterPro" id="IPR058522">
    <property type="entry name" value="DUF8209"/>
</dbReference>
<dbReference type="Proteomes" id="UP000008793">
    <property type="component" value="Chromosome"/>
</dbReference>
<evidence type="ECO:0000313" key="2">
    <source>
        <dbReference type="Proteomes" id="UP000008793"/>
    </source>
</evidence>
<sequence length="149" mass="16771">MDSVEELNGTYFYKGIANISASELFFWILLDEIAEQMGGFDDLGAVALILLGQPTQTTRQKMRTATVGTSIASIYARRYLDVELPFRLPTFTNKSITYMKPMMVNNLGKFVGRTVPVAGWVLLTNDFVTITFKATSHYNRIARGSDKIW</sequence>
<accession>D8MQK3</accession>
<protein>
    <recommendedName>
        <fullName evidence="3">Phage membrane protein</fullName>
    </recommendedName>
</protein>
<evidence type="ECO:0000313" key="1">
    <source>
        <dbReference type="EMBL" id="CAX59110.1"/>
    </source>
</evidence>
<proteinExistence type="predicted"/>
<dbReference type="KEGG" id="ebi:EbC_15790"/>
<name>D8MQK3_ERWBE</name>
<gene>
    <name evidence="1" type="ordered locus">EbC_15790</name>
</gene>
<dbReference type="AlphaFoldDB" id="D8MQK3"/>
<dbReference type="RefSeq" id="WP_013201603.1">
    <property type="nucleotide sequence ID" value="NC_014306.1"/>
</dbReference>
<dbReference type="InterPro" id="IPR058064">
    <property type="entry name" value="STM2901-like"/>
</dbReference>
<dbReference type="HOGENOM" id="CLU_145939_0_0_6"/>
<dbReference type="Pfam" id="PF26636">
    <property type="entry name" value="DUF8209"/>
    <property type="match status" value="1"/>
</dbReference>
<dbReference type="GeneID" id="90511607"/>
<dbReference type="EMBL" id="FP236843">
    <property type="protein sequence ID" value="CAX59110.1"/>
    <property type="molecule type" value="Genomic_DNA"/>
</dbReference>
<dbReference type="eggNOG" id="ENOG5032JU7">
    <property type="taxonomic scope" value="Bacteria"/>
</dbReference>